<organism evidence="1">
    <name type="scientific">Macaca mulatta</name>
    <name type="common">Rhesus macaque</name>
    <dbReference type="NCBI Taxonomy" id="9544"/>
    <lineage>
        <taxon>Eukaryota</taxon>
        <taxon>Metazoa</taxon>
        <taxon>Chordata</taxon>
        <taxon>Craniata</taxon>
        <taxon>Vertebrata</taxon>
        <taxon>Euteleostomi</taxon>
        <taxon>Mammalia</taxon>
        <taxon>Eutheria</taxon>
        <taxon>Euarchontoglires</taxon>
        <taxon>Primates</taxon>
        <taxon>Haplorrhini</taxon>
        <taxon>Catarrhini</taxon>
        <taxon>Cercopithecidae</taxon>
        <taxon>Cercopithecinae</taxon>
        <taxon>Macaca</taxon>
    </lineage>
</organism>
<dbReference type="PANTHER" id="PTHR16320">
    <property type="entry name" value="SPHINGOMYELINASE FAMILY MEMBER"/>
    <property type="match status" value="1"/>
</dbReference>
<dbReference type="AlphaFoldDB" id="G7N0A5"/>
<name>G7N0A5_MACMU</name>
<dbReference type="PANTHER" id="PTHR16320:SF9">
    <property type="entry name" value="SPHINGOMYELIN PHOSPHODIESTERASE 5"/>
    <property type="match status" value="1"/>
</dbReference>
<proteinExistence type="predicted"/>
<sequence length="132" mass="15208">LQQQHKLFCRFQDPCRMGTRQEQPWALGTALRSSVLHHSVASSPEMLRWTLEQEKGRHLYLAGPPGRSRRAKPWRGQHLDYITYCGVPGWLGLRRWDDPQPDSRPQEVEQVTFSTALGGVTDHLVVNLQLRV</sequence>
<dbReference type="EMBL" id="CM001260">
    <property type="protein sequence ID" value="EHH28831.1"/>
    <property type="molecule type" value="Genomic_DNA"/>
</dbReference>
<feature type="non-terminal residue" evidence="1">
    <location>
        <position position="1"/>
    </location>
</feature>
<accession>G7N0A5</accession>
<feature type="non-terminal residue" evidence="1">
    <location>
        <position position="132"/>
    </location>
</feature>
<dbReference type="GO" id="GO:0004767">
    <property type="term" value="F:sphingomyelin phosphodiesterase activity"/>
    <property type="evidence" value="ECO:0007669"/>
    <property type="project" value="InterPro"/>
</dbReference>
<dbReference type="InterPro" id="IPR038772">
    <property type="entry name" value="Sph/SMPD2-like"/>
</dbReference>
<reference evidence="1" key="1">
    <citation type="journal article" date="2011" name="Nat. Biotechnol.">
        <title>Genome sequencing and comparison of two nonhuman primate animal models, the cynomolgus and Chinese rhesus macaques.</title>
        <authorList>
            <person name="Yan G."/>
            <person name="Zhang G."/>
            <person name="Fang X."/>
            <person name="Zhang Y."/>
            <person name="Li C."/>
            <person name="Ling F."/>
            <person name="Cooper D.N."/>
            <person name="Li Q."/>
            <person name="Li Y."/>
            <person name="van Gool A.J."/>
            <person name="Du H."/>
            <person name="Chen J."/>
            <person name="Chen R."/>
            <person name="Zhang P."/>
            <person name="Huang Z."/>
            <person name="Thompson J.R."/>
            <person name="Meng Y."/>
            <person name="Bai Y."/>
            <person name="Wang J."/>
            <person name="Zhuo M."/>
            <person name="Wang T."/>
            <person name="Huang Y."/>
            <person name="Wei L."/>
            <person name="Li J."/>
            <person name="Wang Z."/>
            <person name="Hu H."/>
            <person name="Yang P."/>
            <person name="Le L."/>
            <person name="Stenson P.D."/>
            <person name="Li B."/>
            <person name="Liu X."/>
            <person name="Ball E.V."/>
            <person name="An N."/>
            <person name="Huang Q."/>
            <person name="Zhang Y."/>
            <person name="Fan W."/>
            <person name="Zhang X."/>
            <person name="Li Y."/>
            <person name="Wang W."/>
            <person name="Katze M.G."/>
            <person name="Su B."/>
            <person name="Nielsen R."/>
            <person name="Yang H."/>
            <person name="Wang J."/>
            <person name="Wang X."/>
            <person name="Wang J."/>
        </authorList>
    </citation>
    <scope>NUCLEOTIDE SEQUENCE [LARGE SCALE GENOMIC DNA]</scope>
    <source>
        <strain evidence="1">CR-5</strain>
    </source>
</reference>
<protein>
    <submittedName>
        <fullName evidence="1">Uncharacterized protein</fullName>
    </submittedName>
</protein>
<dbReference type="Proteomes" id="UP000013456">
    <property type="component" value="Chromosome 8"/>
</dbReference>
<evidence type="ECO:0000313" key="1">
    <source>
        <dbReference type="EMBL" id="EHH28831.1"/>
    </source>
</evidence>
<gene>
    <name evidence="1" type="ORF">EGK_19353</name>
</gene>